<dbReference type="SMART" id="SM00320">
    <property type="entry name" value="WD40"/>
    <property type="match status" value="3"/>
</dbReference>
<dbReference type="FunFam" id="1.10.1540.10:FF:000001">
    <property type="entry name" value="neurobeachin isoform X1"/>
    <property type="match status" value="1"/>
</dbReference>
<evidence type="ECO:0000313" key="6">
    <source>
        <dbReference type="EMBL" id="KAJ1531918.1"/>
    </source>
</evidence>
<dbReference type="SUPFAM" id="SSF50978">
    <property type="entry name" value="WD40 repeat-like"/>
    <property type="match status" value="1"/>
</dbReference>
<proteinExistence type="predicted"/>
<dbReference type="CDD" id="cd01201">
    <property type="entry name" value="PH_BEACH"/>
    <property type="match status" value="1"/>
</dbReference>
<dbReference type="AlphaFoldDB" id="A0AAV7Y1X4"/>
<evidence type="ECO:0000259" key="4">
    <source>
        <dbReference type="PROSITE" id="PS50197"/>
    </source>
</evidence>
<dbReference type="Gene3D" id="2.30.29.30">
    <property type="entry name" value="Pleckstrin-homology domain (PH domain)/Phosphotyrosine-binding domain (PTB)"/>
    <property type="match status" value="1"/>
</dbReference>
<dbReference type="SUPFAM" id="SSF81837">
    <property type="entry name" value="BEACH domain"/>
    <property type="match status" value="1"/>
</dbReference>
<dbReference type="PROSITE" id="PS00678">
    <property type="entry name" value="WD_REPEATS_1"/>
    <property type="match status" value="1"/>
</dbReference>
<dbReference type="Pfam" id="PF00400">
    <property type="entry name" value="WD40"/>
    <property type="match status" value="1"/>
</dbReference>
<organism evidence="6 7">
    <name type="scientific">Megalurothrips usitatus</name>
    <name type="common">bean blossom thrips</name>
    <dbReference type="NCBI Taxonomy" id="439358"/>
    <lineage>
        <taxon>Eukaryota</taxon>
        <taxon>Metazoa</taxon>
        <taxon>Ecdysozoa</taxon>
        <taxon>Arthropoda</taxon>
        <taxon>Hexapoda</taxon>
        <taxon>Insecta</taxon>
        <taxon>Pterygota</taxon>
        <taxon>Neoptera</taxon>
        <taxon>Paraneoptera</taxon>
        <taxon>Thysanoptera</taxon>
        <taxon>Terebrantia</taxon>
        <taxon>Thripoidea</taxon>
        <taxon>Thripidae</taxon>
        <taxon>Megalurothrips</taxon>
    </lineage>
</organism>
<dbReference type="GO" id="GO:0008104">
    <property type="term" value="P:intracellular protein localization"/>
    <property type="evidence" value="ECO:0007669"/>
    <property type="project" value="TreeGrafter"/>
</dbReference>
<evidence type="ECO:0000256" key="1">
    <source>
        <dbReference type="ARBA" id="ARBA00022574"/>
    </source>
</evidence>
<dbReference type="InterPro" id="IPR046851">
    <property type="entry name" value="NBCH_WD40"/>
</dbReference>
<dbReference type="PROSITE" id="PS50082">
    <property type="entry name" value="WD_REPEATS_2"/>
    <property type="match status" value="2"/>
</dbReference>
<keyword evidence="2" id="KW-0677">Repeat</keyword>
<dbReference type="PROSITE" id="PS51783">
    <property type="entry name" value="PH_BEACH"/>
    <property type="match status" value="1"/>
</dbReference>
<dbReference type="Pfam" id="PF20426">
    <property type="entry name" value="NBCH_WD40"/>
    <property type="match status" value="1"/>
</dbReference>
<feature type="repeat" description="WD" evidence="3">
    <location>
        <begin position="633"/>
        <end position="666"/>
    </location>
</feature>
<evidence type="ECO:0000256" key="3">
    <source>
        <dbReference type="PROSITE-ProRule" id="PRU00221"/>
    </source>
</evidence>
<dbReference type="GO" id="GO:0019901">
    <property type="term" value="F:protein kinase binding"/>
    <property type="evidence" value="ECO:0007669"/>
    <property type="project" value="TreeGrafter"/>
</dbReference>
<dbReference type="CDD" id="cd06071">
    <property type="entry name" value="Beach"/>
    <property type="match status" value="1"/>
</dbReference>
<comment type="caution">
    <text evidence="6">The sequence shown here is derived from an EMBL/GenBank/DDBJ whole genome shotgun (WGS) entry which is preliminary data.</text>
</comment>
<dbReference type="Pfam" id="PF02138">
    <property type="entry name" value="Beach"/>
    <property type="match status" value="1"/>
</dbReference>
<dbReference type="InterPro" id="IPR015943">
    <property type="entry name" value="WD40/YVTN_repeat-like_dom_sf"/>
</dbReference>
<feature type="domain" description="BEACH" evidence="4">
    <location>
        <begin position="192"/>
        <end position="484"/>
    </location>
</feature>
<feature type="repeat" description="WD" evidence="3">
    <location>
        <begin position="709"/>
        <end position="750"/>
    </location>
</feature>
<dbReference type="PROSITE" id="PS50197">
    <property type="entry name" value="BEACH"/>
    <property type="match status" value="1"/>
</dbReference>
<keyword evidence="1 3" id="KW-0853">WD repeat</keyword>
<dbReference type="GO" id="GO:0016020">
    <property type="term" value="C:membrane"/>
    <property type="evidence" value="ECO:0007669"/>
    <property type="project" value="TreeGrafter"/>
</dbReference>
<keyword evidence="7" id="KW-1185">Reference proteome</keyword>
<reference evidence="6" key="1">
    <citation type="submission" date="2022-12" db="EMBL/GenBank/DDBJ databases">
        <title>Chromosome-level genome assembly of the bean flower thrips Megalurothrips usitatus.</title>
        <authorList>
            <person name="Ma L."/>
            <person name="Liu Q."/>
            <person name="Li H."/>
            <person name="Cai W."/>
        </authorList>
    </citation>
    <scope>NUCLEOTIDE SEQUENCE</scope>
    <source>
        <strain evidence="6">Cailab_2022a</strain>
    </source>
</reference>
<dbReference type="InterPro" id="IPR050865">
    <property type="entry name" value="BEACH_Domain"/>
</dbReference>
<dbReference type="InterPro" id="IPR011993">
    <property type="entry name" value="PH-like_dom_sf"/>
</dbReference>
<dbReference type="InterPro" id="IPR036322">
    <property type="entry name" value="WD40_repeat_dom_sf"/>
</dbReference>
<dbReference type="InterPro" id="IPR036372">
    <property type="entry name" value="BEACH_dom_sf"/>
</dbReference>
<evidence type="ECO:0000256" key="2">
    <source>
        <dbReference type="ARBA" id="ARBA00022737"/>
    </source>
</evidence>
<dbReference type="Pfam" id="PF14844">
    <property type="entry name" value="PH_BEACH"/>
    <property type="match status" value="1"/>
</dbReference>
<dbReference type="InterPro" id="IPR000409">
    <property type="entry name" value="BEACH_dom"/>
</dbReference>
<dbReference type="PANTHER" id="PTHR13743:SF112">
    <property type="entry name" value="BEACH DOMAIN-CONTAINING PROTEIN"/>
    <property type="match status" value="1"/>
</dbReference>
<dbReference type="GO" id="GO:0005829">
    <property type="term" value="C:cytosol"/>
    <property type="evidence" value="ECO:0007669"/>
    <property type="project" value="TreeGrafter"/>
</dbReference>
<dbReference type="SUPFAM" id="SSF50729">
    <property type="entry name" value="PH domain-like"/>
    <property type="match status" value="1"/>
</dbReference>
<evidence type="ECO:0000313" key="7">
    <source>
        <dbReference type="Proteomes" id="UP001075354"/>
    </source>
</evidence>
<gene>
    <name evidence="6" type="ORF">ONE63_000560</name>
</gene>
<dbReference type="Proteomes" id="UP001075354">
    <property type="component" value="Chromosome 1"/>
</dbReference>
<dbReference type="InterPro" id="IPR001680">
    <property type="entry name" value="WD40_rpt"/>
</dbReference>
<evidence type="ECO:0000259" key="5">
    <source>
        <dbReference type="PROSITE" id="PS51783"/>
    </source>
</evidence>
<sequence>MRLKLCPSLAFNPHTDASNLRDNTANIKRDSVGWLSRRRSSETPLSLSSWSAAVRPELDDDALPEEDLRSLQAEPEPVEEVAREEKLVLSQECELVTLMTSVRGRLELTTTHASFHDLSPLQEDGERQDFRWPLSRLREVHLRRYNLRRSALEFFLMDQTNYFVNFTPKTRNKVYSRILGLRPPNLILSSGRSPAEMLRASGLTQKWVNREISNFDYLMQLNTIAGRSYNDLSQYPVFPWIIADYTSKELDLENPATFRDLSKPIGVVNPKNVAEVKAKYDNFEDPSGVIAKFHYGTHYSNSAGVLHYLVRVEPFTSLHIELQSGRFDVADRQFHSIPQTWKLLMDNPNDVKELTPEFFFFPEFLKNLNGFDLGLLQGTKERVNDVVLPPWATGPEDFIFKHRRALECEYVSAHLHEWIDLIFGYKQKGPKAVEALNVFYYCSYEGAVDLDALKSAVEREAMEGMINNFGQTPCQLLREPHPQRLPLSESAARQLRPDLTQHLDKIRPFTIMELTSDRDPVAFISPPRSPPRSFLTAALPDVVVTVARSGVVGVHSWLAVDRHSPRGFSFEVDSSISNAKIRKKLPAPPHPAVPASSHLFCVSHDGKVLLSGGHWDCSLRGWSISRAKPLFSVVRHFDLITCVALDRCGWFLVTGSRDTTCVVWDLAGGGASDGIGGGIGALGVVTGGAAGPSGGGPSNPAAPKPIQTLYGHDAAVTCVAIMTELDMVVSGSSDGTVNVHTIRDGQYLRTLHPVGCVDPQAEVAFLALSHLGHIAFTANDKASNSVHVYSVNGVHLGSKYVSGRVTGLVTVGENVVVVDDAGDLTISRLYGLRPIYDVPLHVPVQTIVVTPSNTHLLVPLRDGNLVVVGVPPHS</sequence>
<dbReference type="PANTHER" id="PTHR13743">
    <property type="entry name" value="BEIGE/BEACH-RELATED"/>
    <property type="match status" value="1"/>
</dbReference>
<dbReference type="SMART" id="SM01026">
    <property type="entry name" value="Beach"/>
    <property type="match status" value="1"/>
</dbReference>
<protein>
    <recommendedName>
        <fullName evidence="8">Neurobeachin-like protein 1</fullName>
    </recommendedName>
</protein>
<evidence type="ECO:0008006" key="8">
    <source>
        <dbReference type="Google" id="ProtNLM"/>
    </source>
</evidence>
<name>A0AAV7Y1X4_9NEOP</name>
<dbReference type="InterPro" id="IPR019775">
    <property type="entry name" value="WD40_repeat_CS"/>
</dbReference>
<dbReference type="InterPro" id="IPR023362">
    <property type="entry name" value="PH-BEACH_dom"/>
</dbReference>
<accession>A0AAV7Y1X4</accession>
<dbReference type="Gene3D" id="2.130.10.10">
    <property type="entry name" value="YVTN repeat-like/Quinoprotein amine dehydrogenase"/>
    <property type="match status" value="2"/>
</dbReference>
<feature type="domain" description="BEACH-type PH" evidence="5">
    <location>
        <begin position="82"/>
        <end position="179"/>
    </location>
</feature>
<dbReference type="EMBL" id="JAPTSV010000001">
    <property type="protein sequence ID" value="KAJ1531918.1"/>
    <property type="molecule type" value="Genomic_DNA"/>
</dbReference>
<dbReference type="Gene3D" id="1.10.1540.10">
    <property type="entry name" value="BEACH domain"/>
    <property type="match status" value="1"/>
</dbReference>